<dbReference type="PIRSF" id="PIRSF006488">
    <property type="entry name" value="Exonuc_VII_S"/>
    <property type="match status" value="1"/>
</dbReference>
<dbReference type="HAMAP" id="MF_00337">
    <property type="entry name" value="Exonuc_7_S"/>
    <property type="match status" value="1"/>
</dbReference>
<evidence type="ECO:0000256" key="6">
    <source>
        <dbReference type="HAMAP-Rule" id="MF_00337"/>
    </source>
</evidence>
<keyword evidence="4 6" id="KW-0378">Hydrolase</keyword>
<dbReference type="AlphaFoldDB" id="D4LEA1"/>
<keyword evidence="8" id="KW-1185">Reference proteome</keyword>
<evidence type="ECO:0000313" key="7">
    <source>
        <dbReference type="EMBL" id="CBL17946.1"/>
    </source>
</evidence>
<dbReference type="PANTHER" id="PTHR34137">
    <property type="entry name" value="EXODEOXYRIBONUCLEASE 7 SMALL SUBUNIT"/>
    <property type="match status" value="1"/>
</dbReference>
<reference evidence="7 8" key="1">
    <citation type="submission" date="2010-03" db="EMBL/GenBank/DDBJ databases">
        <title>The genome sequence of Ruminococcus sp. 18P13.</title>
        <authorList>
            <consortium name="metaHIT consortium -- http://www.metahit.eu/"/>
            <person name="Pajon A."/>
            <person name="Turner K."/>
            <person name="Parkhill J."/>
            <person name="Bernalier A."/>
        </authorList>
    </citation>
    <scope>NUCLEOTIDE SEQUENCE [LARGE SCALE GENOMIC DNA]</scope>
    <source>
        <strain evidence="8">DSM 18848 / JCM 17042 / 18P13</strain>
    </source>
</reference>
<gene>
    <name evidence="6" type="primary">xseB</name>
    <name evidence="7" type="ordered locus">RUM_19020</name>
</gene>
<evidence type="ECO:0000256" key="3">
    <source>
        <dbReference type="ARBA" id="ARBA00022722"/>
    </source>
</evidence>
<evidence type="ECO:0000313" key="8">
    <source>
        <dbReference type="Proteomes" id="UP000007054"/>
    </source>
</evidence>
<comment type="catalytic activity">
    <reaction evidence="6">
        <text>Exonucleolytic cleavage in either 5'- to 3'- or 3'- to 5'-direction to yield nucleoside 5'-phosphates.</text>
        <dbReference type="EC" id="3.1.11.6"/>
    </reaction>
</comment>
<dbReference type="SUPFAM" id="SSF116842">
    <property type="entry name" value="XseB-like"/>
    <property type="match status" value="1"/>
</dbReference>
<dbReference type="EC" id="3.1.11.6" evidence="6"/>
<dbReference type="GeneID" id="83156576"/>
<dbReference type="OrthoDB" id="49164at2"/>
<dbReference type="KEGG" id="rch:RUM_19020"/>
<dbReference type="Pfam" id="PF02609">
    <property type="entry name" value="Exonuc_VII_S"/>
    <property type="match status" value="1"/>
</dbReference>
<dbReference type="Proteomes" id="UP000007054">
    <property type="component" value="Chromosome"/>
</dbReference>
<dbReference type="EMBL" id="FP929052">
    <property type="protein sequence ID" value="CBL17946.1"/>
    <property type="molecule type" value="Genomic_DNA"/>
</dbReference>
<organism evidence="7 8">
    <name type="scientific">Ruminococcus champanellensis (strain DSM 18848 / JCM 17042 / KCTC 15320 / 18P13)</name>
    <dbReference type="NCBI Taxonomy" id="213810"/>
    <lineage>
        <taxon>Bacteria</taxon>
        <taxon>Bacillati</taxon>
        <taxon>Bacillota</taxon>
        <taxon>Clostridia</taxon>
        <taxon>Eubacteriales</taxon>
        <taxon>Oscillospiraceae</taxon>
        <taxon>Ruminococcus</taxon>
    </lineage>
</organism>
<keyword evidence="5 6" id="KW-0269">Exonuclease</keyword>
<evidence type="ECO:0000256" key="5">
    <source>
        <dbReference type="ARBA" id="ARBA00022839"/>
    </source>
</evidence>
<dbReference type="GO" id="GO:0005829">
    <property type="term" value="C:cytosol"/>
    <property type="evidence" value="ECO:0007669"/>
    <property type="project" value="TreeGrafter"/>
</dbReference>
<keyword evidence="3 6" id="KW-0540">Nuclease</keyword>
<evidence type="ECO:0000256" key="2">
    <source>
        <dbReference type="ARBA" id="ARBA00022490"/>
    </source>
</evidence>
<comment type="function">
    <text evidence="6">Bidirectionally degrades single-stranded DNA into large acid-insoluble oligonucleotides, which are then degraded further into small acid-soluble oligonucleotides.</text>
</comment>
<dbReference type="InterPro" id="IPR037004">
    <property type="entry name" value="Exonuc_VII_ssu_sf"/>
</dbReference>
<dbReference type="PATRIC" id="fig|213810.4.peg.1802"/>
<comment type="subcellular location">
    <subcellularLocation>
        <location evidence="6">Cytoplasm</location>
    </subcellularLocation>
</comment>
<dbReference type="GO" id="GO:0009318">
    <property type="term" value="C:exodeoxyribonuclease VII complex"/>
    <property type="evidence" value="ECO:0007669"/>
    <property type="project" value="UniProtKB-UniRule"/>
</dbReference>
<dbReference type="GO" id="GO:0006308">
    <property type="term" value="P:DNA catabolic process"/>
    <property type="evidence" value="ECO:0007669"/>
    <property type="project" value="UniProtKB-UniRule"/>
</dbReference>
<dbReference type="InterPro" id="IPR003761">
    <property type="entry name" value="Exonuc_VII_S"/>
</dbReference>
<dbReference type="NCBIfam" id="TIGR01280">
    <property type="entry name" value="xseB"/>
    <property type="match status" value="1"/>
</dbReference>
<evidence type="ECO:0000256" key="4">
    <source>
        <dbReference type="ARBA" id="ARBA00022801"/>
    </source>
</evidence>
<keyword evidence="2 6" id="KW-0963">Cytoplasm</keyword>
<evidence type="ECO:0000256" key="1">
    <source>
        <dbReference type="ARBA" id="ARBA00009998"/>
    </source>
</evidence>
<accession>D4LEA1</accession>
<comment type="subunit">
    <text evidence="6">Heterooligomer composed of large and small subunits.</text>
</comment>
<name>D4LEA1_RUMC1</name>
<protein>
    <recommendedName>
        <fullName evidence="6">Exodeoxyribonuclease 7 small subunit</fullName>
        <ecNumber evidence="6">3.1.11.6</ecNumber>
    </recommendedName>
    <alternativeName>
        <fullName evidence="6">Exodeoxyribonuclease VII small subunit</fullName>
        <shortName evidence="6">Exonuclease VII small subunit</shortName>
    </alternativeName>
</protein>
<sequence length="61" mass="6801">MEFEKNMQRLSEIVARLEQGDLTLEESVALYEEGVKLSAACSQALEQAKLKVTIQQEGKTS</sequence>
<dbReference type="GO" id="GO:0008855">
    <property type="term" value="F:exodeoxyribonuclease VII activity"/>
    <property type="evidence" value="ECO:0007669"/>
    <property type="project" value="UniProtKB-UniRule"/>
</dbReference>
<dbReference type="Gene3D" id="1.10.287.1040">
    <property type="entry name" value="Exonuclease VII, small subunit"/>
    <property type="match status" value="1"/>
</dbReference>
<dbReference type="STRING" id="213810.RUM_19020"/>
<comment type="similarity">
    <text evidence="1 6">Belongs to the XseB family.</text>
</comment>
<dbReference type="PANTHER" id="PTHR34137:SF1">
    <property type="entry name" value="EXODEOXYRIBONUCLEASE 7 SMALL SUBUNIT"/>
    <property type="match status" value="1"/>
</dbReference>
<dbReference type="RefSeq" id="WP_015558852.1">
    <property type="nucleotide sequence ID" value="NC_021039.1"/>
</dbReference>
<dbReference type="HOGENOM" id="CLU_145918_3_2_9"/>
<proteinExistence type="inferred from homology"/>
<dbReference type="BioCyc" id="RCHA213810:RUM_RS09230-MONOMER"/>